<evidence type="ECO:0000256" key="4">
    <source>
        <dbReference type="ARBA" id="ARBA00022917"/>
    </source>
</evidence>
<dbReference type="PANTHER" id="PTHR10458:SF2">
    <property type="entry name" value="PEPTIDE DEFORMYLASE, MITOCHONDRIAL"/>
    <property type="match status" value="1"/>
</dbReference>
<reference evidence="7 8" key="1">
    <citation type="submission" date="2019-07" db="EMBL/GenBank/DDBJ databases">
        <title>Analysis of the biochemical properties, biological activity and biotechnological potential of siderophores and biosurfactants produced by Antarctic psychrotolerant bacteria.</title>
        <authorList>
            <person name="Styczynski M."/>
            <person name="Krucon T."/>
            <person name="Decewicz P."/>
            <person name="Dziewit L."/>
        </authorList>
    </citation>
    <scope>NUCLEOTIDE SEQUENCE [LARGE SCALE GENOMIC DNA]</scope>
    <source>
        <strain evidence="7 8">ANT_H27</strain>
    </source>
</reference>
<name>A0A5B0EDW9_9MICC</name>
<evidence type="ECO:0000256" key="5">
    <source>
        <dbReference type="ARBA" id="ARBA00023004"/>
    </source>
</evidence>
<dbReference type="EMBL" id="VOBL01000009">
    <property type="protein sequence ID" value="KAA0976572.1"/>
    <property type="molecule type" value="Genomic_DNA"/>
</dbReference>
<dbReference type="SUPFAM" id="SSF56420">
    <property type="entry name" value="Peptide deformylase"/>
    <property type="match status" value="1"/>
</dbReference>
<comment type="catalytic activity">
    <reaction evidence="6">
        <text>N-terminal N-formyl-L-methionyl-[peptide] + H2O = N-terminal L-methionyl-[peptide] + formate</text>
        <dbReference type="Rhea" id="RHEA:24420"/>
        <dbReference type="Rhea" id="RHEA-COMP:10639"/>
        <dbReference type="Rhea" id="RHEA-COMP:10640"/>
        <dbReference type="ChEBI" id="CHEBI:15377"/>
        <dbReference type="ChEBI" id="CHEBI:15740"/>
        <dbReference type="ChEBI" id="CHEBI:49298"/>
        <dbReference type="ChEBI" id="CHEBI:64731"/>
        <dbReference type="EC" id="3.5.1.88"/>
    </reaction>
</comment>
<feature type="binding site" evidence="6">
    <location>
        <position position="184"/>
    </location>
    <ligand>
        <name>Fe cation</name>
        <dbReference type="ChEBI" id="CHEBI:24875"/>
    </ligand>
</feature>
<accession>A0A5B0EDW9</accession>
<keyword evidence="3 6" id="KW-0378">Hydrolase</keyword>
<evidence type="ECO:0000256" key="6">
    <source>
        <dbReference type="HAMAP-Rule" id="MF_00163"/>
    </source>
</evidence>
<dbReference type="HAMAP" id="MF_00163">
    <property type="entry name" value="Pep_deformylase"/>
    <property type="match status" value="1"/>
</dbReference>
<feature type="binding site" evidence="6">
    <location>
        <position position="180"/>
    </location>
    <ligand>
        <name>Fe cation</name>
        <dbReference type="ChEBI" id="CHEBI:24875"/>
    </ligand>
</feature>
<dbReference type="OrthoDB" id="9804313at2"/>
<keyword evidence="2 6" id="KW-0479">Metal-binding</keyword>
<comment type="function">
    <text evidence="6">Removes the formyl group from the N-terminal Met of newly synthesized proteins. Requires at least a dipeptide for an efficient rate of reaction. N-terminal L-methionine is a prerequisite for activity but the enzyme has broad specificity at other positions.</text>
</comment>
<dbReference type="FunFam" id="3.90.45.10:FF:000003">
    <property type="entry name" value="Peptide deformylase"/>
    <property type="match status" value="1"/>
</dbReference>
<dbReference type="NCBIfam" id="NF001159">
    <property type="entry name" value="PRK00150.1-3"/>
    <property type="match status" value="1"/>
</dbReference>
<evidence type="ECO:0000313" key="7">
    <source>
        <dbReference type="EMBL" id="KAA0976572.1"/>
    </source>
</evidence>
<dbReference type="Pfam" id="PF01327">
    <property type="entry name" value="Pep_deformylase"/>
    <property type="match status" value="1"/>
</dbReference>
<dbReference type="PANTHER" id="PTHR10458">
    <property type="entry name" value="PEPTIDE DEFORMYLASE"/>
    <property type="match status" value="1"/>
</dbReference>
<gene>
    <name evidence="6" type="primary">def</name>
    <name evidence="7" type="ORF">FQ154_10465</name>
</gene>
<feature type="active site" evidence="6">
    <location>
        <position position="181"/>
    </location>
</feature>
<dbReference type="InterPro" id="IPR023635">
    <property type="entry name" value="Peptide_deformylase"/>
</dbReference>
<evidence type="ECO:0000313" key="8">
    <source>
        <dbReference type="Proteomes" id="UP000323856"/>
    </source>
</evidence>
<dbReference type="CDD" id="cd00487">
    <property type="entry name" value="Pep_deformylase"/>
    <property type="match status" value="1"/>
</dbReference>
<dbReference type="EC" id="3.5.1.88" evidence="6"/>
<organism evidence="7 8">
    <name type="scientific">Paeniglutamicibacter gangotriensis</name>
    <dbReference type="NCBI Taxonomy" id="254787"/>
    <lineage>
        <taxon>Bacteria</taxon>
        <taxon>Bacillati</taxon>
        <taxon>Actinomycetota</taxon>
        <taxon>Actinomycetes</taxon>
        <taxon>Micrococcales</taxon>
        <taxon>Micrococcaceae</taxon>
        <taxon>Paeniglutamicibacter</taxon>
    </lineage>
</organism>
<comment type="cofactor">
    <cofactor evidence="6">
        <name>Fe(2+)</name>
        <dbReference type="ChEBI" id="CHEBI:29033"/>
    </cofactor>
    <text evidence="6">Binds 1 Fe(2+) ion.</text>
</comment>
<dbReference type="Gene3D" id="3.90.45.10">
    <property type="entry name" value="Peptide deformylase"/>
    <property type="match status" value="1"/>
</dbReference>
<proteinExistence type="inferred from homology"/>
<evidence type="ECO:0000256" key="2">
    <source>
        <dbReference type="ARBA" id="ARBA00022723"/>
    </source>
</evidence>
<comment type="caution">
    <text evidence="7">The sequence shown here is derived from an EMBL/GenBank/DDBJ whole genome shotgun (WGS) entry which is preliminary data.</text>
</comment>
<dbReference type="GO" id="GO:0006412">
    <property type="term" value="P:translation"/>
    <property type="evidence" value="ECO:0007669"/>
    <property type="project" value="UniProtKB-UniRule"/>
</dbReference>
<keyword evidence="4 6" id="KW-0648">Protein biosynthesis</keyword>
<sequence length="222" mass="24803">MSQELTPLAKTEPYSPAWIHEEVTRLVEIHEAGEIPPIVQLGHPVLRMQGQELTDQLAPTLLRRFLDTMRAVMIDAPGVGLAAPQLGIPLRIAVLQDLYDTSAENSVAREREPLDYLEIINPRYEAIGERRAAFYEGCLSFNGYQGVVDRPADITATYLDAVGTPCERTFSGWQARIVQHETDHLDGMLYIDKALTRSLCANEEYPRWANPGIDEARAGLAF</sequence>
<dbReference type="GO" id="GO:0046872">
    <property type="term" value="F:metal ion binding"/>
    <property type="evidence" value="ECO:0007669"/>
    <property type="project" value="UniProtKB-KW"/>
</dbReference>
<dbReference type="PRINTS" id="PR01576">
    <property type="entry name" value="PDEFORMYLASE"/>
</dbReference>
<dbReference type="RefSeq" id="WP_149619657.1">
    <property type="nucleotide sequence ID" value="NZ_JBITUG010000005.1"/>
</dbReference>
<keyword evidence="5 6" id="KW-0408">Iron</keyword>
<dbReference type="InterPro" id="IPR036821">
    <property type="entry name" value="Peptide_deformylase_sf"/>
</dbReference>
<comment type="similarity">
    <text evidence="1 6">Belongs to the polypeptide deformylase family.</text>
</comment>
<evidence type="ECO:0000256" key="1">
    <source>
        <dbReference type="ARBA" id="ARBA00010759"/>
    </source>
</evidence>
<feature type="binding site" evidence="6">
    <location>
        <position position="138"/>
    </location>
    <ligand>
        <name>Fe cation</name>
        <dbReference type="ChEBI" id="CHEBI:24875"/>
    </ligand>
</feature>
<dbReference type="Proteomes" id="UP000323856">
    <property type="component" value="Unassembled WGS sequence"/>
</dbReference>
<evidence type="ECO:0000256" key="3">
    <source>
        <dbReference type="ARBA" id="ARBA00022801"/>
    </source>
</evidence>
<dbReference type="GO" id="GO:0042586">
    <property type="term" value="F:peptide deformylase activity"/>
    <property type="evidence" value="ECO:0007669"/>
    <property type="project" value="UniProtKB-UniRule"/>
</dbReference>
<dbReference type="AlphaFoldDB" id="A0A5B0EDW9"/>
<protein>
    <recommendedName>
        <fullName evidence="6">Peptide deformylase</fullName>
        <shortName evidence="6">PDF</shortName>
        <ecNumber evidence="6">3.5.1.88</ecNumber>
    </recommendedName>
    <alternativeName>
        <fullName evidence="6">Polypeptide deformylase</fullName>
    </alternativeName>
</protein>